<dbReference type="InterPro" id="IPR055943">
    <property type="entry name" value="DUF7521"/>
</dbReference>
<protein>
    <submittedName>
        <fullName evidence="2">Uncharacterized protein</fullName>
    </submittedName>
</protein>
<keyword evidence="3" id="KW-1185">Reference proteome</keyword>
<reference evidence="3" key="1">
    <citation type="submission" date="2016-10" db="EMBL/GenBank/DDBJ databases">
        <authorList>
            <person name="Varghese N."/>
            <person name="Submissions S."/>
        </authorList>
    </citation>
    <scope>NUCLEOTIDE SEQUENCE [LARGE SCALE GENOMIC DNA]</scope>
    <source>
        <strain evidence="3">CGMCC 1.10329</strain>
    </source>
</reference>
<sequence length="88" mass="9188">MNVAVVALKTLTLVLGGSITFYAYRAYRRNGSPALRALAVGFGAVTLGALVAGIVDQLLPVNSDFALVAESAFTTLGFAVILYSLHVE</sequence>
<feature type="transmembrane region" description="Helical" evidence="1">
    <location>
        <begin position="65"/>
        <end position="85"/>
    </location>
</feature>
<evidence type="ECO:0000313" key="3">
    <source>
        <dbReference type="Proteomes" id="UP000183769"/>
    </source>
</evidence>
<evidence type="ECO:0000256" key="1">
    <source>
        <dbReference type="SAM" id="Phobius"/>
    </source>
</evidence>
<dbReference type="Pfam" id="PF24365">
    <property type="entry name" value="DUF7521"/>
    <property type="match status" value="1"/>
</dbReference>
<feature type="transmembrane region" description="Helical" evidence="1">
    <location>
        <begin position="6"/>
        <end position="25"/>
    </location>
</feature>
<accession>A0A1I5MUC6</accession>
<proteinExistence type="predicted"/>
<dbReference type="AlphaFoldDB" id="A0A1I5MUC6"/>
<gene>
    <name evidence="2" type="ORF">SAMN05216277_101409</name>
</gene>
<dbReference type="Proteomes" id="UP000183769">
    <property type="component" value="Unassembled WGS sequence"/>
</dbReference>
<keyword evidence="1" id="KW-1133">Transmembrane helix</keyword>
<organism evidence="2 3">
    <name type="scientific">Halolamina pelagica</name>
    <dbReference type="NCBI Taxonomy" id="699431"/>
    <lineage>
        <taxon>Archaea</taxon>
        <taxon>Methanobacteriati</taxon>
        <taxon>Methanobacteriota</taxon>
        <taxon>Stenosarchaea group</taxon>
        <taxon>Halobacteria</taxon>
        <taxon>Halobacteriales</taxon>
        <taxon>Haloferacaceae</taxon>
    </lineage>
</organism>
<feature type="transmembrane region" description="Helical" evidence="1">
    <location>
        <begin position="37"/>
        <end position="59"/>
    </location>
</feature>
<dbReference type="EMBL" id="FOXI01000001">
    <property type="protein sequence ID" value="SFP13153.1"/>
    <property type="molecule type" value="Genomic_DNA"/>
</dbReference>
<keyword evidence="1" id="KW-0472">Membrane</keyword>
<dbReference type="OrthoDB" id="170398at2157"/>
<name>A0A1I5MUC6_9EURY</name>
<dbReference type="RefSeq" id="WP_074875077.1">
    <property type="nucleotide sequence ID" value="NZ_FOXI01000001.1"/>
</dbReference>
<evidence type="ECO:0000313" key="2">
    <source>
        <dbReference type="EMBL" id="SFP13153.1"/>
    </source>
</evidence>
<keyword evidence="1" id="KW-0812">Transmembrane</keyword>